<dbReference type="InterPro" id="IPR016161">
    <property type="entry name" value="Ald_DH/histidinol_DH"/>
</dbReference>
<evidence type="ECO:0000256" key="2">
    <source>
        <dbReference type="ARBA" id="ARBA00023002"/>
    </source>
</evidence>
<dbReference type="PANTHER" id="PTHR11699">
    <property type="entry name" value="ALDEHYDE DEHYDROGENASE-RELATED"/>
    <property type="match status" value="1"/>
</dbReference>
<organism evidence="6 7">
    <name type="scientific">Thalassiosira oceanica</name>
    <name type="common">Marine diatom</name>
    <dbReference type="NCBI Taxonomy" id="159749"/>
    <lineage>
        <taxon>Eukaryota</taxon>
        <taxon>Sar</taxon>
        <taxon>Stramenopiles</taxon>
        <taxon>Ochrophyta</taxon>
        <taxon>Bacillariophyta</taxon>
        <taxon>Coscinodiscophyceae</taxon>
        <taxon>Thalassiosirophycidae</taxon>
        <taxon>Thalassiosirales</taxon>
        <taxon>Thalassiosiraceae</taxon>
        <taxon>Thalassiosira</taxon>
    </lineage>
</organism>
<dbReference type="InterPro" id="IPR029510">
    <property type="entry name" value="Ald_DH_CS_GLU"/>
</dbReference>
<dbReference type="AlphaFoldDB" id="K0SFT9"/>
<dbReference type="NCBIfam" id="NF009725">
    <property type="entry name" value="PRK13252.1"/>
    <property type="match status" value="1"/>
</dbReference>
<dbReference type="InterPro" id="IPR015590">
    <property type="entry name" value="Aldehyde_DH_dom"/>
</dbReference>
<dbReference type="FunFam" id="3.40.605.10:FF:000007">
    <property type="entry name" value="NAD/NADP-dependent betaine aldehyde dehydrogenase"/>
    <property type="match status" value="1"/>
</dbReference>
<evidence type="ECO:0000313" key="6">
    <source>
        <dbReference type="EMBL" id="EJK59786.1"/>
    </source>
</evidence>
<feature type="active site" evidence="3">
    <location>
        <position position="259"/>
    </location>
</feature>
<dbReference type="EMBL" id="AGNL01022305">
    <property type="protein sequence ID" value="EJK59786.1"/>
    <property type="molecule type" value="Genomic_DNA"/>
</dbReference>
<dbReference type="PROSITE" id="PS00687">
    <property type="entry name" value="ALDEHYDE_DEHYDR_GLU"/>
    <property type="match status" value="1"/>
</dbReference>
<dbReference type="InterPro" id="IPR016162">
    <property type="entry name" value="Ald_DH_N"/>
</dbReference>
<dbReference type="GO" id="GO:0016620">
    <property type="term" value="F:oxidoreductase activity, acting on the aldehyde or oxo group of donors, NAD or NADP as acceptor"/>
    <property type="evidence" value="ECO:0007669"/>
    <property type="project" value="InterPro"/>
</dbReference>
<dbReference type="eggNOG" id="KOG2450">
    <property type="taxonomic scope" value="Eukaryota"/>
</dbReference>
<reference evidence="6 7" key="1">
    <citation type="journal article" date="2012" name="Genome Biol.">
        <title>Genome and low-iron response of an oceanic diatom adapted to chronic iron limitation.</title>
        <authorList>
            <person name="Lommer M."/>
            <person name="Specht M."/>
            <person name="Roy A.S."/>
            <person name="Kraemer L."/>
            <person name="Andreson R."/>
            <person name="Gutowska M.A."/>
            <person name="Wolf J."/>
            <person name="Bergner S.V."/>
            <person name="Schilhabel M.B."/>
            <person name="Klostermeier U.C."/>
            <person name="Beiko R.G."/>
            <person name="Rosenstiel P."/>
            <person name="Hippler M."/>
            <person name="Laroche J."/>
        </authorList>
    </citation>
    <scope>NUCLEOTIDE SEQUENCE [LARGE SCALE GENOMIC DNA]</scope>
    <source>
        <strain evidence="6 7">CCMP1005</strain>
    </source>
</reference>
<evidence type="ECO:0000259" key="5">
    <source>
        <dbReference type="Pfam" id="PF00171"/>
    </source>
</evidence>
<dbReference type="Gene3D" id="3.40.309.10">
    <property type="entry name" value="Aldehyde Dehydrogenase, Chain A, domain 2"/>
    <property type="match status" value="1"/>
</dbReference>
<protein>
    <recommendedName>
        <fullName evidence="5">Aldehyde dehydrogenase domain-containing protein</fullName>
    </recommendedName>
</protein>
<keyword evidence="2 4" id="KW-0560">Oxidoreductase</keyword>
<keyword evidence="7" id="KW-1185">Reference proteome</keyword>
<dbReference type="Proteomes" id="UP000266841">
    <property type="component" value="Unassembled WGS sequence"/>
</dbReference>
<evidence type="ECO:0000256" key="4">
    <source>
        <dbReference type="RuleBase" id="RU003345"/>
    </source>
</evidence>
<evidence type="ECO:0000313" key="7">
    <source>
        <dbReference type="Proteomes" id="UP000266841"/>
    </source>
</evidence>
<comment type="similarity">
    <text evidence="1 4">Belongs to the aldehyde dehydrogenase family.</text>
</comment>
<dbReference type="OMA" id="CREGIRM"/>
<dbReference type="InterPro" id="IPR016163">
    <property type="entry name" value="Ald_DH_C"/>
</dbReference>
<evidence type="ECO:0000256" key="3">
    <source>
        <dbReference type="PROSITE-ProRule" id="PRU10007"/>
    </source>
</evidence>
<dbReference type="Gene3D" id="3.40.605.10">
    <property type="entry name" value="Aldehyde Dehydrogenase, Chain A, domain 1"/>
    <property type="match status" value="1"/>
</dbReference>
<comment type="caution">
    <text evidence="6">The sequence shown here is derived from an EMBL/GenBank/DDBJ whole genome shotgun (WGS) entry which is preliminary data.</text>
</comment>
<evidence type="ECO:0000256" key="1">
    <source>
        <dbReference type="ARBA" id="ARBA00009986"/>
    </source>
</evidence>
<proteinExistence type="inferred from homology"/>
<feature type="domain" description="Aldehyde dehydrogenase" evidence="5">
    <location>
        <begin position="34"/>
        <end position="490"/>
    </location>
</feature>
<dbReference type="Pfam" id="PF00171">
    <property type="entry name" value="Aldedh"/>
    <property type="match status" value="1"/>
</dbReference>
<dbReference type="OrthoDB" id="310895at2759"/>
<accession>K0SFT9</accession>
<sequence length="503" mass="55112">MASKSSLRPHRLRAFVNGRDQALATTAGAGTRARHLIDPTNNTPHSFYESTTPIEIRDALQVSSDAQRKWKLEAPAIRSRILRQAADIILQNEEHLSNLETLDTGRPIRETQFDVHDGAECLYYYSGVANTLGGSSYEMPGGSLAYTIREPLGVTVGIGAWNYPLQSALWKSAPALAFGNSIVFKPSEFTPSTALWLGQCYKEAGLPDGLFNVILGAKDVGAELVQSDLVSKVSFTGSAESGRKVYEMAASGMKKVTMELGGKSPLIIFSDSDLDNAVSGAMLANWYSSGQVCSNGTRVFVHDSIADDFVDRLVKRTKKLRIGDPTNVTTDIGPMCHREQYQKVLDYVRLGQEEGATLLYGGKEVDKSKLPDTLRDGLFLTPAIFTECNDNMRIVKEEVFGMLMTILTFSDEEEVIARANKTRFGLGAGVFTSDIQRGHRVVSRLEAGCTWINTYNVAPVQLPWGGMKGSGIGRENGEGAIESWTQLKSVYCEMNDVETDYVQ</sequence>
<name>K0SFT9_THAOC</name>
<dbReference type="FunFam" id="3.40.309.10:FF:000012">
    <property type="entry name" value="Betaine aldehyde dehydrogenase"/>
    <property type="match status" value="1"/>
</dbReference>
<dbReference type="SUPFAM" id="SSF53720">
    <property type="entry name" value="ALDH-like"/>
    <property type="match status" value="1"/>
</dbReference>
<gene>
    <name evidence="6" type="ORF">THAOC_19950</name>
</gene>